<protein>
    <submittedName>
        <fullName evidence="1">Uncharacterized protein</fullName>
    </submittedName>
</protein>
<dbReference type="EMBL" id="JAIWYP010000012">
    <property type="protein sequence ID" value="KAH3730872.1"/>
    <property type="molecule type" value="Genomic_DNA"/>
</dbReference>
<proteinExistence type="predicted"/>
<keyword evidence="2" id="KW-1185">Reference proteome</keyword>
<name>A0A9D4HRW9_DREPO</name>
<evidence type="ECO:0000313" key="2">
    <source>
        <dbReference type="Proteomes" id="UP000828390"/>
    </source>
</evidence>
<comment type="caution">
    <text evidence="1">The sequence shown here is derived from an EMBL/GenBank/DDBJ whole genome shotgun (WGS) entry which is preliminary data.</text>
</comment>
<dbReference type="AlphaFoldDB" id="A0A9D4HRW9"/>
<reference evidence="1" key="2">
    <citation type="submission" date="2020-11" db="EMBL/GenBank/DDBJ databases">
        <authorList>
            <person name="McCartney M.A."/>
            <person name="Auch B."/>
            <person name="Kono T."/>
            <person name="Mallez S."/>
            <person name="Becker A."/>
            <person name="Gohl D.M."/>
            <person name="Silverstein K.A.T."/>
            <person name="Koren S."/>
            <person name="Bechman K.B."/>
            <person name="Herman A."/>
            <person name="Abrahante J.E."/>
            <person name="Garbe J."/>
        </authorList>
    </citation>
    <scope>NUCLEOTIDE SEQUENCE</scope>
    <source>
        <strain evidence="1">Duluth1</strain>
        <tissue evidence="1">Whole animal</tissue>
    </source>
</reference>
<organism evidence="1 2">
    <name type="scientific">Dreissena polymorpha</name>
    <name type="common">Zebra mussel</name>
    <name type="synonym">Mytilus polymorpha</name>
    <dbReference type="NCBI Taxonomy" id="45954"/>
    <lineage>
        <taxon>Eukaryota</taxon>
        <taxon>Metazoa</taxon>
        <taxon>Spiralia</taxon>
        <taxon>Lophotrochozoa</taxon>
        <taxon>Mollusca</taxon>
        <taxon>Bivalvia</taxon>
        <taxon>Autobranchia</taxon>
        <taxon>Heteroconchia</taxon>
        <taxon>Euheterodonta</taxon>
        <taxon>Imparidentia</taxon>
        <taxon>Neoheterodontei</taxon>
        <taxon>Myida</taxon>
        <taxon>Dreissenoidea</taxon>
        <taxon>Dreissenidae</taxon>
        <taxon>Dreissena</taxon>
    </lineage>
</organism>
<evidence type="ECO:0000313" key="1">
    <source>
        <dbReference type="EMBL" id="KAH3730872.1"/>
    </source>
</evidence>
<dbReference type="Proteomes" id="UP000828390">
    <property type="component" value="Unassembled WGS sequence"/>
</dbReference>
<reference evidence="1" key="1">
    <citation type="journal article" date="2019" name="bioRxiv">
        <title>The Genome of the Zebra Mussel, Dreissena polymorpha: A Resource for Invasive Species Research.</title>
        <authorList>
            <person name="McCartney M.A."/>
            <person name="Auch B."/>
            <person name="Kono T."/>
            <person name="Mallez S."/>
            <person name="Zhang Y."/>
            <person name="Obille A."/>
            <person name="Becker A."/>
            <person name="Abrahante J.E."/>
            <person name="Garbe J."/>
            <person name="Badalamenti J.P."/>
            <person name="Herman A."/>
            <person name="Mangelson H."/>
            <person name="Liachko I."/>
            <person name="Sullivan S."/>
            <person name="Sone E.D."/>
            <person name="Koren S."/>
            <person name="Silverstein K.A.T."/>
            <person name="Beckman K.B."/>
            <person name="Gohl D.M."/>
        </authorList>
    </citation>
    <scope>NUCLEOTIDE SEQUENCE</scope>
    <source>
        <strain evidence="1">Duluth1</strain>
        <tissue evidence="1">Whole animal</tissue>
    </source>
</reference>
<gene>
    <name evidence="1" type="ORF">DPMN_056871</name>
</gene>
<accession>A0A9D4HRW9</accession>
<sequence>MKRAFFKDGIQMESPASNVYFHFNENCIQNKDSYFLPSLLFCPADLKPHLKPVDRERLSPLGIQCD</sequence>